<feature type="chain" id="PRO_5045982721" description="SH3 domain-containing protein" evidence="1">
    <location>
        <begin position="22"/>
        <end position="129"/>
    </location>
</feature>
<proteinExistence type="predicted"/>
<keyword evidence="3" id="KW-1185">Reference proteome</keyword>
<comment type="caution">
    <text evidence="2">The sequence shown here is derived from an EMBL/GenBank/DDBJ whole genome shotgun (WGS) entry which is preliminary data.</text>
</comment>
<feature type="signal peptide" evidence="1">
    <location>
        <begin position="1"/>
        <end position="21"/>
    </location>
</feature>
<dbReference type="PROSITE" id="PS51257">
    <property type="entry name" value="PROKAR_LIPOPROTEIN"/>
    <property type="match status" value="1"/>
</dbReference>
<sequence length="129" mass="14463">MRTLISIVIVALSLFVGCSNQTIQSITQPTAIIVSTPTVPTIDLEAQALATCKQAVVNKFNIWTVVFLDSNHTILQPEPHVRVIRSTVLVMLRMNAKTVQTETWTWLCSVHNETGQWIATDVLIETYRK</sequence>
<protein>
    <recommendedName>
        <fullName evidence="4">SH3 domain-containing protein</fullName>
    </recommendedName>
</protein>
<evidence type="ECO:0000313" key="2">
    <source>
        <dbReference type="EMBL" id="GAA5528417.1"/>
    </source>
</evidence>
<evidence type="ECO:0000313" key="3">
    <source>
        <dbReference type="Proteomes" id="UP001428290"/>
    </source>
</evidence>
<dbReference type="EMBL" id="BAABRU010000007">
    <property type="protein sequence ID" value="GAA5528417.1"/>
    <property type="molecule type" value="Genomic_DNA"/>
</dbReference>
<name>A0ABP9WZ02_9CHLR</name>
<gene>
    <name evidence="2" type="ORF">Hgul01_02217</name>
</gene>
<keyword evidence="1" id="KW-0732">Signal</keyword>
<reference evidence="2 3" key="1">
    <citation type="submission" date="2024-02" db="EMBL/GenBank/DDBJ databases">
        <title>Herpetosiphon gulosus NBRC 112829.</title>
        <authorList>
            <person name="Ichikawa N."/>
            <person name="Katano-Makiyama Y."/>
            <person name="Hidaka K."/>
        </authorList>
    </citation>
    <scope>NUCLEOTIDE SEQUENCE [LARGE SCALE GENOMIC DNA]</scope>
    <source>
        <strain evidence="2 3">NBRC 112829</strain>
    </source>
</reference>
<evidence type="ECO:0000256" key="1">
    <source>
        <dbReference type="SAM" id="SignalP"/>
    </source>
</evidence>
<dbReference type="Proteomes" id="UP001428290">
    <property type="component" value="Unassembled WGS sequence"/>
</dbReference>
<organism evidence="2 3">
    <name type="scientific">Herpetosiphon gulosus</name>
    <dbReference type="NCBI Taxonomy" id="1973496"/>
    <lineage>
        <taxon>Bacteria</taxon>
        <taxon>Bacillati</taxon>
        <taxon>Chloroflexota</taxon>
        <taxon>Chloroflexia</taxon>
        <taxon>Herpetosiphonales</taxon>
        <taxon>Herpetosiphonaceae</taxon>
        <taxon>Herpetosiphon</taxon>
    </lineage>
</organism>
<evidence type="ECO:0008006" key="4">
    <source>
        <dbReference type="Google" id="ProtNLM"/>
    </source>
</evidence>
<accession>A0ABP9WZ02</accession>
<dbReference type="RefSeq" id="WP_345722034.1">
    <property type="nucleotide sequence ID" value="NZ_BAABRU010000007.1"/>
</dbReference>